<feature type="non-terminal residue" evidence="5">
    <location>
        <position position="703"/>
    </location>
</feature>
<dbReference type="AlphaFoldDB" id="A0A3E2GUN3"/>
<dbReference type="GO" id="GO:0006351">
    <property type="term" value="P:DNA-templated transcription"/>
    <property type="evidence" value="ECO:0007669"/>
    <property type="project" value="InterPro"/>
</dbReference>
<dbReference type="OMA" id="AVFSMSD"/>
<evidence type="ECO:0000313" key="5">
    <source>
        <dbReference type="EMBL" id="RFU24800.1"/>
    </source>
</evidence>
<evidence type="ECO:0000313" key="6">
    <source>
        <dbReference type="Proteomes" id="UP000258309"/>
    </source>
</evidence>
<dbReference type="PROSITE" id="PS50048">
    <property type="entry name" value="ZN2_CY6_FUNGAL_2"/>
    <property type="match status" value="1"/>
</dbReference>
<keyword evidence="2" id="KW-0479">Metal-binding</keyword>
<dbReference type="STRING" id="5539.A0A3E2GUN3"/>
<evidence type="ECO:0000259" key="4">
    <source>
        <dbReference type="PROSITE" id="PS50048"/>
    </source>
</evidence>
<dbReference type="GO" id="GO:0000981">
    <property type="term" value="F:DNA-binding transcription factor activity, RNA polymerase II-specific"/>
    <property type="evidence" value="ECO:0007669"/>
    <property type="project" value="InterPro"/>
</dbReference>
<proteinExistence type="predicted"/>
<dbReference type="GO" id="GO:0008270">
    <property type="term" value="F:zinc ion binding"/>
    <property type="evidence" value="ECO:0007669"/>
    <property type="project" value="InterPro"/>
</dbReference>
<dbReference type="CDD" id="cd12148">
    <property type="entry name" value="fungal_TF_MHR"/>
    <property type="match status" value="1"/>
</dbReference>
<gene>
    <name evidence="5" type="ORF">B7463_g11529</name>
</gene>
<organism evidence="5 6">
    <name type="scientific">Scytalidium lignicola</name>
    <name type="common">Hyphomycete</name>
    <dbReference type="NCBI Taxonomy" id="5539"/>
    <lineage>
        <taxon>Eukaryota</taxon>
        <taxon>Fungi</taxon>
        <taxon>Dikarya</taxon>
        <taxon>Ascomycota</taxon>
        <taxon>Pezizomycotina</taxon>
        <taxon>Leotiomycetes</taxon>
        <taxon>Leotiomycetes incertae sedis</taxon>
        <taxon>Scytalidium</taxon>
    </lineage>
</organism>
<feature type="non-terminal residue" evidence="5">
    <location>
        <position position="1"/>
    </location>
</feature>
<reference evidence="5 6" key="1">
    <citation type="submission" date="2018-05" db="EMBL/GenBank/DDBJ databases">
        <title>Draft genome sequence of Scytalidium lignicola DSM 105466, a ubiquitous saprotrophic fungus.</title>
        <authorList>
            <person name="Buettner E."/>
            <person name="Gebauer A.M."/>
            <person name="Hofrichter M."/>
            <person name="Liers C."/>
            <person name="Kellner H."/>
        </authorList>
    </citation>
    <scope>NUCLEOTIDE SEQUENCE [LARGE SCALE GENOMIC DNA]</scope>
    <source>
        <strain evidence="5 6">DSM 105466</strain>
    </source>
</reference>
<dbReference type="InterPro" id="IPR001138">
    <property type="entry name" value="Zn2Cys6_DnaBD"/>
</dbReference>
<keyword evidence="6" id="KW-1185">Reference proteome</keyword>
<name>A0A3E2GUN3_SCYLI</name>
<evidence type="ECO:0000256" key="2">
    <source>
        <dbReference type="ARBA" id="ARBA00022723"/>
    </source>
</evidence>
<comment type="caution">
    <text evidence="5">The sequence shown here is derived from an EMBL/GenBank/DDBJ whole genome shotgun (WGS) entry which is preliminary data.</text>
</comment>
<dbReference type="GO" id="GO:0003677">
    <property type="term" value="F:DNA binding"/>
    <property type="evidence" value="ECO:0007669"/>
    <property type="project" value="InterPro"/>
</dbReference>
<sequence>MDVIWGYSVYCGVWKSRAISDVVPKVAHRISQHQQEYINNNRVSDSTLGNYPPYRSYRLGPCSRTALRCDKERPACATCRRRQLTCVYENVGSRKRKATEDANGRLERFERILVQHGLTTEKVKHPESRPVTTVDGSTVDGLNATSVEAATSTGRLIVDESNSRYINSTLWREVENHGLGEIVEEEVFCAAADSTGSTAAFPPASLSRGLLGATESLLEYHPSATDATRLWKIYAKNVEPLYKFLHSPSAQNLVITTCQNLSRATPADQCLLFAIYLLAVFSMNEDTCLAEFGQARALLLSQYDYGIRQALFNASWLSVSHMSTLLAFVMYLSVVRRQADPRSLWIWTGMGTRIMQRMGIHRDGEGMGLRRFDVELRRRLYWHLVSLDTYAGRISGTSDAGPPKTWDTKLPSNVNDDQIHPNMTETPCVRAGATDMMFSLVRIKLGTLFAVESPNVQGYGPANPAWDATEKMIDSVENEIESEFLRYCDPVEPMHALTLMTARAAIAAARLRQRMPLVAHQTPSRETERREFYGLARRIMDAESHTFTNPVIKPFGWYLRASFRWDALICLLVALARPNFFAPEECEGGWKRISEFFTHHAEVLEARNSLQRTVGRMTLMAWLANPPLYHGLEPEYIMTLRALHADSVAVTPSRHADGDPGKAELDLYPLLEGDTSYDITTFLNSNVFGADSGWDGFVDGVFQ</sequence>
<evidence type="ECO:0000256" key="3">
    <source>
        <dbReference type="ARBA" id="ARBA00023242"/>
    </source>
</evidence>
<dbReference type="PANTHER" id="PTHR31001:SF85">
    <property type="entry name" value="ZN(II)2CYS6 TRANSCRIPTION FACTOR (EUROFUNG)"/>
    <property type="match status" value="1"/>
</dbReference>
<dbReference type="InterPro" id="IPR036864">
    <property type="entry name" value="Zn2-C6_fun-type_DNA-bd_sf"/>
</dbReference>
<dbReference type="CDD" id="cd00067">
    <property type="entry name" value="GAL4"/>
    <property type="match status" value="1"/>
</dbReference>
<feature type="domain" description="Zn(2)-C6 fungal-type" evidence="4">
    <location>
        <begin position="62"/>
        <end position="88"/>
    </location>
</feature>
<dbReference type="InterPro" id="IPR050613">
    <property type="entry name" value="Sec_Metabolite_Reg"/>
</dbReference>
<dbReference type="Proteomes" id="UP000258309">
    <property type="component" value="Unassembled WGS sequence"/>
</dbReference>
<dbReference type="Pfam" id="PF04082">
    <property type="entry name" value="Fungal_trans"/>
    <property type="match status" value="1"/>
</dbReference>
<dbReference type="SUPFAM" id="SSF57701">
    <property type="entry name" value="Zn2/Cys6 DNA-binding domain"/>
    <property type="match status" value="1"/>
</dbReference>
<dbReference type="InterPro" id="IPR007219">
    <property type="entry name" value="XnlR_reg_dom"/>
</dbReference>
<dbReference type="PANTHER" id="PTHR31001">
    <property type="entry name" value="UNCHARACTERIZED TRANSCRIPTIONAL REGULATORY PROTEIN"/>
    <property type="match status" value="1"/>
</dbReference>
<comment type="subcellular location">
    <subcellularLocation>
        <location evidence="1">Nucleus</location>
    </subcellularLocation>
</comment>
<dbReference type="GO" id="GO:0005634">
    <property type="term" value="C:nucleus"/>
    <property type="evidence" value="ECO:0007669"/>
    <property type="project" value="UniProtKB-SubCell"/>
</dbReference>
<keyword evidence="3" id="KW-0539">Nucleus</keyword>
<protein>
    <recommendedName>
        <fullName evidence="4">Zn(2)-C6 fungal-type domain-containing protein</fullName>
    </recommendedName>
</protein>
<dbReference type="Gene3D" id="4.10.240.10">
    <property type="entry name" value="Zn(2)-C6 fungal-type DNA-binding domain"/>
    <property type="match status" value="1"/>
</dbReference>
<dbReference type="OrthoDB" id="2269373at2759"/>
<accession>A0A3E2GUN3</accession>
<evidence type="ECO:0000256" key="1">
    <source>
        <dbReference type="ARBA" id="ARBA00004123"/>
    </source>
</evidence>
<dbReference type="EMBL" id="NCSJ02000400">
    <property type="protein sequence ID" value="RFU24800.1"/>
    <property type="molecule type" value="Genomic_DNA"/>
</dbReference>
<dbReference type="SMART" id="SM00906">
    <property type="entry name" value="Fungal_trans"/>
    <property type="match status" value="1"/>
</dbReference>